<keyword evidence="1" id="KW-0175">Coiled coil</keyword>
<name>A0A0N7KG74_ORYSJ</name>
<evidence type="ECO:0000313" key="4">
    <source>
        <dbReference type="Proteomes" id="UP000000763"/>
    </source>
</evidence>
<gene>
    <name evidence="3" type="primary">OJ1369_G08.12-2</name>
</gene>
<protein>
    <submittedName>
        <fullName evidence="3">MADS box interactor-like</fullName>
    </submittedName>
</protein>
<dbReference type="Gramene" id="Os02t0781700-01">
    <property type="protein sequence ID" value="Os02t0781700-01"/>
    <property type="gene ID" value="Os02g0781700"/>
</dbReference>
<organism evidence="3 4">
    <name type="scientific">Oryza sativa subsp. japonica</name>
    <name type="common">Rice</name>
    <dbReference type="NCBI Taxonomy" id="39947"/>
    <lineage>
        <taxon>Eukaryota</taxon>
        <taxon>Viridiplantae</taxon>
        <taxon>Streptophyta</taxon>
        <taxon>Embryophyta</taxon>
        <taxon>Tracheophyta</taxon>
        <taxon>Spermatophyta</taxon>
        <taxon>Magnoliopsida</taxon>
        <taxon>Liliopsida</taxon>
        <taxon>Poales</taxon>
        <taxon>Poaceae</taxon>
        <taxon>BOP clade</taxon>
        <taxon>Oryzoideae</taxon>
        <taxon>Oryzeae</taxon>
        <taxon>Oryzinae</taxon>
        <taxon>Oryza</taxon>
        <taxon>Oryza sativa</taxon>
    </lineage>
</organism>
<feature type="compositionally biased region" description="Acidic residues" evidence="2">
    <location>
        <begin position="59"/>
        <end position="68"/>
    </location>
</feature>
<evidence type="ECO:0000313" key="3">
    <source>
        <dbReference type="EMBL" id="BAD19445.1"/>
    </source>
</evidence>
<dbReference type="AlphaFoldDB" id="A0A0N7KG74"/>
<dbReference type="EMBL" id="AP004257">
    <property type="protein sequence ID" value="BAD19445.1"/>
    <property type="molecule type" value="Genomic_DNA"/>
</dbReference>
<reference evidence="4" key="2">
    <citation type="journal article" date="2008" name="Nucleic Acids Res.">
        <title>The rice annotation project database (RAP-DB): 2008 update.</title>
        <authorList>
            <consortium name="The rice annotation project (RAP)"/>
        </authorList>
    </citation>
    <scope>GENOME REANNOTATION</scope>
    <source>
        <strain evidence="4">cv. Nipponbare</strain>
    </source>
</reference>
<sequence length="122" mass="12989">MEPASSSSPAPAPEAAAAGRRVPEAAELKLRRRTLETVLEQCQRALEMMREADLGIAVSEEEEEEEGADAVAANPEVGGSDGCDEEGAPPPSPPSEADYETDEVRRGERAVPLNFVIRGVCR</sequence>
<proteinExistence type="predicted"/>
<dbReference type="Proteomes" id="UP000000763">
    <property type="component" value="Chromosome 2"/>
</dbReference>
<reference evidence="4" key="1">
    <citation type="journal article" date="2005" name="Nature">
        <title>The map-based sequence of the rice genome.</title>
        <authorList>
            <consortium name="International rice genome sequencing project (IRGSP)"/>
            <person name="Matsumoto T."/>
            <person name="Wu J."/>
            <person name="Kanamori H."/>
            <person name="Katayose Y."/>
            <person name="Fujisawa M."/>
            <person name="Namiki N."/>
            <person name="Mizuno H."/>
            <person name="Yamamoto K."/>
            <person name="Antonio B.A."/>
            <person name="Baba T."/>
            <person name="Sakata K."/>
            <person name="Nagamura Y."/>
            <person name="Aoki H."/>
            <person name="Arikawa K."/>
            <person name="Arita K."/>
            <person name="Bito T."/>
            <person name="Chiden Y."/>
            <person name="Fujitsuka N."/>
            <person name="Fukunaka R."/>
            <person name="Hamada M."/>
            <person name="Harada C."/>
            <person name="Hayashi A."/>
            <person name="Hijishita S."/>
            <person name="Honda M."/>
            <person name="Hosokawa S."/>
            <person name="Ichikawa Y."/>
            <person name="Idonuma A."/>
            <person name="Iijima M."/>
            <person name="Ikeda M."/>
            <person name="Ikeno M."/>
            <person name="Ito K."/>
            <person name="Ito S."/>
            <person name="Ito T."/>
            <person name="Ito Y."/>
            <person name="Ito Y."/>
            <person name="Iwabuchi A."/>
            <person name="Kamiya K."/>
            <person name="Karasawa W."/>
            <person name="Kurita K."/>
            <person name="Katagiri S."/>
            <person name="Kikuta A."/>
            <person name="Kobayashi H."/>
            <person name="Kobayashi N."/>
            <person name="Machita K."/>
            <person name="Maehara T."/>
            <person name="Masukawa M."/>
            <person name="Mizubayashi T."/>
            <person name="Mukai Y."/>
            <person name="Nagasaki H."/>
            <person name="Nagata Y."/>
            <person name="Naito S."/>
            <person name="Nakashima M."/>
            <person name="Nakama Y."/>
            <person name="Nakamichi Y."/>
            <person name="Nakamura M."/>
            <person name="Meguro A."/>
            <person name="Negishi M."/>
            <person name="Ohta I."/>
            <person name="Ohta T."/>
            <person name="Okamoto M."/>
            <person name="Ono N."/>
            <person name="Saji S."/>
            <person name="Sakaguchi M."/>
            <person name="Sakai K."/>
            <person name="Shibata M."/>
            <person name="Shimokawa T."/>
            <person name="Song J."/>
            <person name="Takazaki Y."/>
            <person name="Terasawa K."/>
            <person name="Tsugane M."/>
            <person name="Tsuji K."/>
            <person name="Ueda S."/>
            <person name="Waki K."/>
            <person name="Yamagata H."/>
            <person name="Yamamoto M."/>
            <person name="Yamamoto S."/>
            <person name="Yamane H."/>
            <person name="Yoshiki S."/>
            <person name="Yoshihara R."/>
            <person name="Yukawa K."/>
            <person name="Zhong H."/>
            <person name="Yano M."/>
            <person name="Yuan Q."/>
            <person name="Ouyang S."/>
            <person name="Liu J."/>
            <person name="Jones K.M."/>
            <person name="Gansberger K."/>
            <person name="Moffat K."/>
            <person name="Hill J."/>
            <person name="Bera J."/>
            <person name="Fadrosh D."/>
            <person name="Jin S."/>
            <person name="Johri S."/>
            <person name="Kim M."/>
            <person name="Overton L."/>
            <person name="Reardon M."/>
            <person name="Tsitrin T."/>
            <person name="Vuong H."/>
            <person name="Weaver B."/>
            <person name="Ciecko A."/>
            <person name="Tallon L."/>
            <person name="Jackson J."/>
            <person name="Pai G."/>
            <person name="Aken S.V."/>
            <person name="Utterback T."/>
            <person name="Reidmuller S."/>
            <person name="Feldblyum T."/>
            <person name="Hsiao J."/>
            <person name="Zismann V."/>
            <person name="Iobst S."/>
            <person name="de Vazeille A.R."/>
            <person name="Buell C.R."/>
            <person name="Ying K."/>
            <person name="Li Y."/>
            <person name="Lu T."/>
            <person name="Huang Y."/>
            <person name="Zhao Q."/>
            <person name="Feng Q."/>
            <person name="Zhang L."/>
            <person name="Zhu J."/>
            <person name="Weng Q."/>
            <person name="Mu J."/>
            <person name="Lu Y."/>
            <person name="Fan D."/>
            <person name="Liu Y."/>
            <person name="Guan J."/>
            <person name="Zhang Y."/>
            <person name="Yu S."/>
            <person name="Liu X."/>
            <person name="Zhang Y."/>
            <person name="Hong G."/>
            <person name="Han B."/>
            <person name="Choisne N."/>
            <person name="Demange N."/>
            <person name="Orjeda G."/>
            <person name="Samain S."/>
            <person name="Cattolico L."/>
            <person name="Pelletier E."/>
            <person name="Couloux A."/>
            <person name="Segurens B."/>
            <person name="Wincker P."/>
            <person name="D'Hont A."/>
            <person name="Scarpelli C."/>
            <person name="Weissenbach J."/>
            <person name="Salanoubat M."/>
            <person name="Quetier F."/>
            <person name="Yu Y."/>
            <person name="Kim H.R."/>
            <person name="Rambo T."/>
            <person name="Currie J."/>
            <person name="Collura K."/>
            <person name="Luo M."/>
            <person name="Yang T."/>
            <person name="Ammiraju J.S.S."/>
            <person name="Engler F."/>
            <person name="Soderlund C."/>
            <person name="Wing R.A."/>
            <person name="Palmer L.E."/>
            <person name="de la Bastide M."/>
            <person name="Spiegel L."/>
            <person name="Nascimento L."/>
            <person name="Zutavern T."/>
            <person name="O'Shaughnessy A."/>
            <person name="Dike S."/>
            <person name="Dedhia N."/>
            <person name="Preston R."/>
            <person name="Balija V."/>
            <person name="McCombie W.R."/>
            <person name="Chow T."/>
            <person name="Chen H."/>
            <person name="Chung M."/>
            <person name="Chen C."/>
            <person name="Shaw J."/>
            <person name="Wu H."/>
            <person name="Hsiao K."/>
            <person name="Chao Y."/>
            <person name="Chu M."/>
            <person name="Cheng C."/>
            <person name="Hour A."/>
            <person name="Lee P."/>
            <person name="Lin S."/>
            <person name="Lin Y."/>
            <person name="Liou J."/>
            <person name="Liu S."/>
            <person name="Hsing Y."/>
            <person name="Raghuvanshi S."/>
            <person name="Mohanty A."/>
            <person name="Bharti A.K."/>
            <person name="Gaur A."/>
            <person name="Gupta V."/>
            <person name="Kumar D."/>
            <person name="Ravi V."/>
            <person name="Vij S."/>
            <person name="Kapur A."/>
            <person name="Khurana P."/>
            <person name="Khurana P."/>
            <person name="Khurana J.P."/>
            <person name="Tyagi A.K."/>
            <person name="Gaikwad K."/>
            <person name="Singh A."/>
            <person name="Dalal V."/>
            <person name="Srivastava S."/>
            <person name="Dixit A."/>
            <person name="Pal A.K."/>
            <person name="Ghazi I.A."/>
            <person name="Yadav M."/>
            <person name="Pandit A."/>
            <person name="Bhargava A."/>
            <person name="Sureshbabu K."/>
            <person name="Batra K."/>
            <person name="Sharma T.R."/>
            <person name="Mohapatra T."/>
            <person name="Singh N.K."/>
            <person name="Messing J."/>
            <person name="Nelson A.B."/>
            <person name="Fuks G."/>
            <person name="Kavchok S."/>
            <person name="Keizer G."/>
            <person name="Linton E."/>
            <person name="Llaca V."/>
            <person name="Song R."/>
            <person name="Tanyolac B."/>
            <person name="Young S."/>
            <person name="Ho-Il K."/>
            <person name="Hahn J.H."/>
            <person name="Sangsakoo G."/>
            <person name="Vanavichit A."/>
            <person name="de Mattos Luiz.A.T."/>
            <person name="Zimmer P.D."/>
            <person name="Malone G."/>
            <person name="Dellagostin O."/>
            <person name="de Oliveira A.C."/>
            <person name="Bevan M."/>
            <person name="Bancroft I."/>
            <person name="Minx P."/>
            <person name="Cordum H."/>
            <person name="Wilson R."/>
            <person name="Cheng Z."/>
            <person name="Jin W."/>
            <person name="Jiang J."/>
            <person name="Leong S.A."/>
            <person name="Iwama H."/>
            <person name="Gojobori T."/>
            <person name="Itoh T."/>
            <person name="Niimura Y."/>
            <person name="Fujii Y."/>
            <person name="Habara T."/>
            <person name="Sakai H."/>
            <person name="Sato Y."/>
            <person name="Wilson G."/>
            <person name="Kumar K."/>
            <person name="McCouch S."/>
            <person name="Juretic N."/>
            <person name="Hoen D."/>
            <person name="Wright S."/>
            <person name="Bruskiewich R."/>
            <person name="Bureau T."/>
            <person name="Miyao A."/>
            <person name="Hirochika H."/>
            <person name="Nishikawa T."/>
            <person name="Kadowaki K."/>
            <person name="Sugiura M."/>
            <person name="Burr B."/>
            <person name="Sasaki T."/>
        </authorList>
    </citation>
    <scope>NUCLEOTIDE SEQUENCE [LARGE SCALE GENOMIC DNA]</scope>
    <source>
        <strain evidence="4">cv. Nipponbare</strain>
    </source>
</reference>
<dbReference type="SMR" id="A0A0N7KG74"/>
<feature type="compositionally biased region" description="Low complexity" evidence="2">
    <location>
        <begin position="1"/>
        <end position="20"/>
    </location>
</feature>
<feature type="coiled-coil region" evidence="1">
    <location>
        <begin position="25"/>
        <end position="52"/>
    </location>
</feature>
<accession>A0A0N7KG74</accession>
<feature type="region of interest" description="Disordered" evidence="2">
    <location>
        <begin position="56"/>
        <end position="108"/>
    </location>
</feature>
<evidence type="ECO:0000256" key="2">
    <source>
        <dbReference type="SAM" id="MobiDB-lite"/>
    </source>
</evidence>
<evidence type="ECO:0000256" key="1">
    <source>
        <dbReference type="SAM" id="Coils"/>
    </source>
</evidence>
<feature type="region of interest" description="Disordered" evidence="2">
    <location>
        <begin position="1"/>
        <end position="22"/>
    </location>
</feature>